<proteinExistence type="predicted"/>
<gene>
    <name evidence="2" type="ORF">EAJ18_10535</name>
</gene>
<evidence type="ECO:0000313" key="3">
    <source>
        <dbReference type="Proteomes" id="UP000292985"/>
    </source>
</evidence>
<sequence>MNATLCVTTGTNISGRAGRWQEGNGNFLPDFTRLRRKCAKCRENSRQLAAIVVLSRSALQNHRRRQTLQEAHSQHHHNRRRR</sequence>
<keyword evidence="3" id="KW-1185">Reference proteome</keyword>
<evidence type="ECO:0000256" key="1">
    <source>
        <dbReference type="SAM" id="MobiDB-lite"/>
    </source>
</evidence>
<name>A0ABY0HW65_CITAM</name>
<feature type="region of interest" description="Disordered" evidence="1">
    <location>
        <begin position="61"/>
        <end position="82"/>
    </location>
</feature>
<organism evidence="2 3">
    <name type="scientific">Citrobacter amalonaticus</name>
    <dbReference type="NCBI Taxonomy" id="35703"/>
    <lineage>
        <taxon>Bacteria</taxon>
        <taxon>Pseudomonadati</taxon>
        <taxon>Pseudomonadota</taxon>
        <taxon>Gammaproteobacteria</taxon>
        <taxon>Enterobacterales</taxon>
        <taxon>Enterobacteriaceae</taxon>
        <taxon>Citrobacter</taxon>
    </lineage>
</organism>
<dbReference type="Proteomes" id="UP000292985">
    <property type="component" value="Unassembled WGS sequence"/>
</dbReference>
<evidence type="ECO:0000313" key="2">
    <source>
        <dbReference type="EMBL" id="RYT43524.1"/>
    </source>
</evidence>
<accession>A0ABY0HW65</accession>
<reference evidence="2 3" key="1">
    <citation type="journal article" date="2019" name="Science, e1252229">
        <title>Invertible promoters mediate bacterial phase variation, antibiotic resistance, and host adaptation in the gut.</title>
        <authorList>
            <person name="Jiang X."/>
            <person name="Hall A.B."/>
            <person name="Arthur T.D."/>
            <person name="Plichta D.R."/>
            <person name="Covington C.T."/>
            <person name="Poyet M."/>
            <person name="Crothers J."/>
            <person name="Moses P.L."/>
            <person name="Tolonen A.C."/>
            <person name="Vlamakis H."/>
            <person name="Alm E.J."/>
            <person name="Xavier R.J."/>
        </authorList>
    </citation>
    <scope>NUCLEOTIDE SEQUENCE [LARGE SCALE GENOMIC DNA]</scope>
    <source>
        <strain evidence="3">ca_0067</strain>
    </source>
</reference>
<comment type="caution">
    <text evidence="2">The sequence shown here is derived from an EMBL/GenBank/DDBJ whole genome shotgun (WGS) entry which is preliminary data.</text>
</comment>
<dbReference type="EMBL" id="RCYA01000004">
    <property type="protein sequence ID" value="RYT43524.1"/>
    <property type="molecule type" value="Genomic_DNA"/>
</dbReference>
<protein>
    <submittedName>
        <fullName evidence="2">Uncharacterized protein</fullName>
    </submittedName>
</protein>